<feature type="chain" id="PRO_5040437801" description="DUF4267 domain-containing protein" evidence="2">
    <location>
        <begin position="28"/>
        <end position="129"/>
    </location>
</feature>
<feature type="signal peptide" evidence="2">
    <location>
        <begin position="1"/>
        <end position="27"/>
    </location>
</feature>
<evidence type="ECO:0000256" key="1">
    <source>
        <dbReference type="SAM" id="Phobius"/>
    </source>
</evidence>
<name>A0A9Q8V5Z7_9HYPO</name>
<dbReference type="EMBL" id="CP086354">
    <property type="protein sequence ID" value="UNI13292.1"/>
    <property type="molecule type" value="Genomic_DNA"/>
</dbReference>
<organism evidence="3 4">
    <name type="scientific">Purpureocillium takamizusanense</name>
    <dbReference type="NCBI Taxonomy" id="2060973"/>
    <lineage>
        <taxon>Eukaryota</taxon>
        <taxon>Fungi</taxon>
        <taxon>Dikarya</taxon>
        <taxon>Ascomycota</taxon>
        <taxon>Pezizomycotina</taxon>
        <taxon>Sordariomycetes</taxon>
        <taxon>Hypocreomycetidae</taxon>
        <taxon>Hypocreales</taxon>
        <taxon>Ophiocordycipitaceae</taxon>
        <taxon>Purpureocillium</taxon>
    </lineage>
</organism>
<keyword evidence="1" id="KW-1133">Transmembrane helix</keyword>
<dbReference type="AlphaFoldDB" id="A0A9Q8V5Z7"/>
<evidence type="ECO:0008006" key="5">
    <source>
        <dbReference type="Google" id="ProtNLM"/>
    </source>
</evidence>
<dbReference type="Pfam" id="PF14087">
    <property type="entry name" value="DUF4267"/>
    <property type="match status" value="1"/>
</dbReference>
<dbReference type="RefSeq" id="XP_047836773.1">
    <property type="nucleotide sequence ID" value="XM_047980816.1"/>
</dbReference>
<keyword evidence="2" id="KW-0732">Signal</keyword>
<dbReference type="KEGG" id="ptkz:JDV02_000049"/>
<sequence>MSQHPNSMSLGLGLAAMLLGFGLNGLARPDAHLKALGFPGHQADPAAHKLNHALMRIWGVRNLTVGSLLALIWNTGDEKLMGACLCVVMALPIVDGFVSRSLTGGGELQHWVFLPVLALLTSRLFGWFD</sequence>
<gene>
    <name evidence="3" type="ORF">JDV02_000049</name>
</gene>
<accession>A0A9Q8V5Z7</accession>
<keyword evidence="4" id="KW-1185">Reference proteome</keyword>
<keyword evidence="1" id="KW-0812">Transmembrane</keyword>
<feature type="transmembrane region" description="Helical" evidence="1">
    <location>
        <begin position="110"/>
        <end position="128"/>
    </location>
</feature>
<dbReference type="InterPro" id="IPR025363">
    <property type="entry name" value="DUF4267"/>
</dbReference>
<dbReference type="OrthoDB" id="5216128at2759"/>
<keyword evidence="1" id="KW-0472">Membrane</keyword>
<feature type="transmembrane region" description="Helical" evidence="1">
    <location>
        <begin position="80"/>
        <end position="98"/>
    </location>
</feature>
<dbReference type="GeneID" id="72062016"/>
<feature type="transmembrane region" description="Helical" evidence="1">
    <location>
        <begin position="53"/>
        <end position="73"/>
    </location>
</feature>
<protein>
    <recommendedName>
        <fullName evidence="5">DUF4267 domain-containing protein</fullName>
    </recommendedName>
</protein>
<proteinExistence type="predicted"/>
<reference evidence="3" key="1">
    <citation type="submission" date="2021-11" db="EMBL/GenBank/DDBJ databases">
        <title>Purpureocillium_takamizusanense_genome.</title>
        <authorList>
            <person name="Nguyen N.-H."/>
        </authorList>
    </citation>
    <scope>NUCLEOTIDE SEQUENCE</scope>
    <source>
        <strain evidence="3">PT3</strain>
    </source>
</reference>
<evidence type="ECO:0000256" key="2">
    <source>
        <dbReference type="SAM" id="SignalP"/>
    </source>
</evidence>
<evidence type="ECO:0000313" key="4">
    <source>
        <dbReference type="Proteomes" id="UP000829364"/>
    </source>
</evidence>
<evidence type="ECO:0000313" key="3">
    <source>
        <dbReference type="EMBL" id="UNI13292.1"/>
    </source>
</evidence>
<dbReference type="Proteomes" id="UP000829364">
    <property type="component" value="Chromosome 1"/>
</dbReference>